<evidence type="ECO:0008006" key="3">
    <source>
        <dbReference type="Google" id="ProtNLM"/>
    </source>
</evidence>
<proteinExistence type="predicted"/>
<evidence type="ECO:0000313" key="2">
    <source>
        <dbReference type="Proteomes" id="UP000187209"/>
    </source>
</evidence>
<evidence type="ECO:0000313" key="1">
    <source>
        <dbReference type="EMBL" id="OMJ92558.1"/>
    </source>
</evidence>
<keyword evidence="2" id="KW-1185">Reference proteome</keyword>
<gene>
    <name evidence="1" type="ORF">SteCoe_4695</name>
</gene>
<reference evidence="1 2" key="1">
    <citation type="submission" date="2016-11" db="EMBL/GenBank/DDBJ databases">
        <title>The macronuclear genome of Stentor coeruleus: a giant cell with tiny introns.</title>
        <authorList>
            <person name="Slabodnick M."/>
            <person name="Ruby J.G."/>
            <person name="Reiff S.B."/>
            <person name="Swart E.C."/>
            <person name="Gosai S."/>
            <person name="Prabakaran S."/>
            <person name="Witkowska E."/>
            <person name="Larue G.E."/>
            <person name="Fisher S."/>
            <person name="Freeman R.M."/>
            <person name="Gunawardena J."/>
            <person name="Chu W."/>
            <person name="Stover N.A."/>
            <person name="Gregory B.D."/>
            <person name="Nowacki M."/>
            <person name="Derisi J."/>
            <person name="Roy S.W."/>
            <person name="Marshall W.F."/>
            <person name="Sood P."/>
        </authorList>
    </citation>
    <scope>NUCLEOTIDE SEQUENCE [LARGE SCALE GENOMIC DNA]</scope>
    <source>
        <strain evidence="1">WM001</strain>
    </source>
</reference>
<dbReference type="Proteomes" id="UP000187209">
    <property type="component" value="Unassembled WGS sequence"/>
</dbReference>
<organism evidence="1 2">
    <name type="scientific">Stentor coeruleus</name>
    <dbReference type="NCBI Taxonomy" id="5963"/>
    <lineage>
        <taxon>Eukaryota</taxon>
        <taxon>Sar</taxon>
        <taxon>Alveolata</taxon>
        <taxon>Ciliophora</taxon>
        <taxon>Postciliodesmatophora</taxon>
        <taxon>Heterotrichea</taxon>
        <taxon>Heterotrichida</taxon>
        <taxon>Stentoridae</taxon>
        <taxon>Stentor</taxon>
    </lineage>
</organism>
<comment type="caution">
    <text evidence="1">The sequence shown here is derived from an EMBL/GenBank/DDBJ whole genome shotgun (WGS) entry which is preliminary data.</text>
</comment>
<dbReference type="EMBL" id="MPUH01000059">
    <property type="protein sequence ID" value="OMJ92558.1"/>
    <property type="molecule type" value="Genomic_DNA"/>
</dbReference>
<protein>
    <recommendedName>
        <fullName evidence="3">RAP domain-containing protein</fullName>
    </recommendedName>
</protein>
<sequence length="533" mass="63405">MKAKKYELAYEIFKCAKDRVMDKNTDWSIEQIIDFYHMMINFGYMSNHLFTKAKYLTKECEKNLDNLTLFQISVYINFLAKTNKVPTKECYTHFIKKLKKPILFNFFSFEQLKIINKALAKIDKHKDEPKDEIFLSNSQMLYNEICKRYSGNMLLKTNLMYYLDYLLENDVNENKQIKNMIHDISDKIMIEFYDNFWYGKYNLILSGSIYSNQISSKLLILTPTGSKHRKFSIKLMANKFLTEVAEYQPINNVEINQFYVLYFKFLRLLTSEYIYHEGFMLDSFIKFISLNESVFASQINFMFQLIFAFAKINYLTILESQNNKILIEELKSLVLKTSELENFKKNSNEDFDISFFEDYSIIRHAWIFAVFNLYDLKVMNYFIIKISLPNMDFKDEDAFYIGQLHKWLSLEYPNGPQLTGKILENILKCQKLNFPVRHDSGLKDVVYKLLINPKNYEVNYFDYPHYIEFADVKRNIAIVVEDPSEEVVDGEKKYRNGMNELKCKILKKKGWNVFVVTLENLAQGKYSEILRPI</sequence>
<name>A0A1R2CU76_9CILI</name>
<dbReference type="AlphaFoldDB" id="A0A1R2CU76"/>
<accession>A0A1R2CU76</accession>